<name>A0A0G0MBE0_9BACT</name>
<dbReference type="EMBL" id="LBWB01000005">
    <property type="protein sequence ID" value="KKR01364.1"/>
    <property type="molecule type" value="Genomic_DNA"/>
</dbReference>
<dbReference type="STRING" id="1618574.UT24_C0005G0073"/>
<evidence type="ECO:0000313" key="2">
    <source>
        <dbReference type="EMBL" id="KKR01364.1"/>
    </source>
</evidence>
<gene>
    <name evidence="2" type="ORF">UT24_C0005G0073</name>
</gene>
<reference evidence="2 3" key="1">
    <citation type="journal article" date="2015" name="Nature">
        <title>rRNA introns, odd ribosomes, and small enigmatic genomes across a large radiation of phyla.</title>
        <authorList>
            <person name="Brown C.T."/>
            <person name="Hug L.A."/>
            <person name="Thomas B.C."/>
            <person name="Sharon I."/>
            <person name="Castelle C.J."/>
            <person name="Singh A."/>
            <person name="Wilkins M.J."/>
            <person name="Williams K.H."/>
            <person name="Banfield J.F."/>
        </authorList>
    </citation>
    <scope>NUCLEOTIDE SEQUENCE [LARGE SCALE GENOMIC DNA]</scope>
</reference>
<feature type="transmembrane region" description="Helical" evidence="1">
    <location>
        <begin position="61"/>
        <end position="78"/>
    </location>
</feature>
<keyword evidence="1" id="KW-0812">Transmembrane</keyword>
<sequence length="80" mass="8532">MKINQENNILKNLSGYGKLSVILGIISIISIQTVFITTAIIVGLLTFFYSRKTGNKSAAKWGIAGAILGLIGLLWGLAPI</sequence>
<organism evidence="2 3">
    <name type="scientific">Candidatus Woesebacteria bacterium GW2011_GWB1_39_12</name>
    <dbReference type="NCBI Taxonomy" id="1618574"/>
    <lineage>
        <taxon>Bacteria</taxon>
        <taxon>Candidatus Woeseibacteriota</taxon>
    </lineage>
</organism>
<evidence type="ECO:0000256" key="1">
    <source>
        <dbReference type="SAM" id="Phobius"/>
    </source>
</evidence>
<feature type="transmembrane region" description="Helical" evidence="1">
    <location>
        <begin position="20"/>
        <end position="49"/>
    </location>
</feature>
<comment type="caution">
    <text evidence="2">The sequence shown here is derived from an EMBL/GenBank/DDBJ whole genome shotgun (WGS) entry which is preliminary data.</text>
</comment>
<keyword evidence="1" id="KW-1133">Transmembrane helix</keyword>
<proteinExistence type="predicted"/>
<accession>A0A0G0MBE0</accession>
<keyword evidence="1" id="KW-0472">Membrane</keyword>
<dbReference type="AlphaFoldDB" id="A0A0G0MBE0"/>
<dbReference type="Proteomes" id="UP000033881">
    <property type="component" value="Unassembled WGS sequence"/>
</dbReference>
<evidence type="ECO:0000313" key="3">
    <source>
        <dbReference type="Proteomes" id="UP000033881"/>
    </source>
</evidence>
<protein>
    <submittedName>
        <fullName evidence="2">Uncharacterized protein</fullName>
    </submittedName>
</protein>